<dbReference type="AlphaFoldDB" id="A0A0L8VC67"/>
<proteinExistence type="predicted"/>
<name>A0A0L8VC67_9BACT</name>
<comment type="caution">
    <text evidence="1">The sequence shown here is derived from an EMBL/GenBank/DDBJ whole genome shotgun (WGS) entry which is preliminary data.</text>
</comment>
<dbReference type="Proteomes" id="UP000036958">
    <property type="component" value="Unassembled WGS sequence"/>
</dbReference>
<accession>A0A0L8VC67</accession>
<dbReference type="STRING" id="1409788.NC99_11400"/>
<gene>
    <name evidence="1" type="ORF">NC99_11400</name>
</gene>
<keyword evidence="2" id="KW-1185">Reference proteome</keyword>
<protein>
    <submittedName>
        <fullName evidence="1">Uncharacterized protein</fullName>
    </submittedName>
</protein>
<evidence type="ECO:0000313" key="1">
    <source>
        <dbReference type="EMBL" id="KOH46051.1"/>
    </source>
</evidence>
<evidence type="ECO:0000313" key="2">
    <source>
        <dbReference type="Proteomes" id="UP000036958"/>
    </source>
</evidence>
<reference evidence="2" key="1">
    <citation type="submission" date="2015-07" db="EMBL/GenBank/DDBJ databases">
        <title>Genome sequencing of Sunxiuqinia dokdonensis strain SK.</title>
        <authorList>
            <person name="Ahn S."/>
            <person name="Kim B.-C."/>
        </authorList>
    </citation>
    <scope>NUCLEOTIDE SEQUENCE [LARGE SCALE GENOMIC DNA]</scope>
    <source>
        <strain evidence="2">SK</strain>
    </source>
</reference>
<dbReference type="EMBL" id="LGIA01000050">
    <property type="protein sequence ID" value="KOH46051.1"/>
    <property type="molecule type" value="Genomic_DNA"/>
</dbReference>
<organism evidence="1 2">
    <name type="scientific">Sunxiuqinia dokdonensis</name>
    <dbReference type="NCBI Taxonomy" id="1409788"/>
    <lineage>
        <taxon>Bacteria</taxon>
        <taxon>Pseudomonadati</taxon>
        <taxon>Bacteroidota</taxon>
        <taxon>Bacteroidia</taxon>
        <taxon>Marinilabiliales</taxon>
        <taxon>Prolixibacteraceae</taxon>
        <taxon>Sunxiuqinia</taxon>
    </lineage>
</organism>
<sequence>MVDPSAGGSPNRNNFNRMKNLKKRIENMNIYLNAGSYSAQDKKTIRGKDLSMSSAKITKTLHDTKSTRTSDKIKTSI</sequence>